<feature type="signal peptide" evidence="7">
    <location>
        <begin position="1"/>
        <end position="20"/>
    </location>
</feature>
<dbReference type="Gene3D" id="3.10.450.70">
    <property type="entry name" value="Disulphide bond isomerase, DsbC/G, N-terminal"/>
    <property type="match status" value="1"/>
</dbReference>
<evidence type="ECO:0000256" key="5">
    <source>
        <dbReference type="ARBA" id="ARBA00023157"/>
    </source>
</evidence>
<dbReference type="PANTHER" id="PTHR35272">
    <property type="entry name" value="THIOL:DISULFIDE INTERCHANGE PROTEIN DSBC-RELATED"/>
    <property type="match status" value="1"/>
</dbReference>
<keyword evidence="6 7" id="KW-0676">Redox-active center</keyword>
<comment type="subcellular location">
    <subcellularLocation>
        <location evidence="1 7">Periplasm</location>
    </subcellularLocation>
</comment>
<dbReference type="Pfam" id="PF13098">
    <property type="entry name" value="Thioredoxin_2"/>
    <property type="match status" value="1"/>
</dbReference>
<dbReference type="InterPro" id="IPR012336">
    <property type="entry name" value="Thioredoxin-like_fold"/>
</dbReference>
<dbReference type="SUPFAM" id="SSF54423">
    <property type="entry name" value="DsbC/DsbG N-terminal domain-like"/>
    <property type="match status" value="1"/>
</dbReference>
<dbReference type="PANTHER" id="PTHR35272:SF3">
    <property type="entry name" value="THIOL:DISULFIDE INTERCHANGE PROTEIN DSBC"/>
    <property type="match status" value="1"/>
</dbReference>
<comment type="caution">
    <text evidence="10">The sequence shown here is derived from an EMBL/GenBank/DDBJ whole genome shotgun (WGS) entry which is preliminary data.</text>
</comment>
<keyword evidence="3 7" id="KW-0732">Signal</keyword>
<evidence type="ECO:0000256" key="2">
    <source>
        <dbReference type="ARBA" id="ARBA00009813"/>
    </source>
</evidence>
<dbReference type="InterPro" id="IPR018950">
    <property type="entry name" value="DiS-bond_isomerase_DsbC/G_N"/>
</dbReference>
<keyword evidence="4 7" id="KW-0574">Periplasm</keyword>
<dbReference type="InterPro" id="IPR033954">
    <property type="entry name" value="DiS-bond_Isoase_DsbC/G"/>
</dbReference>
<evidence type="ECO:0000256" key="6">
    <source>
        <dbReference type="ARBA" id="ARBA00023284"/>
    </source>
</evidence>
<organism evidence="10 11">
    <name type="scientific">Pelistega ratti</name>
    <dbReference type="NCBI Taxonomy" id="2652177"/>
    <lineage>
        <taxon>Bacteria</taxon>
        <taxon>Pseudomonadati</taxon>
        <taxon>Pseudomonadota</taxon>
        <taxon>Betaproteobacteria</taxon>
        <taxon>Burkholderiales</taxon>
        <taxon>Alcaligenaceae</taxon>
        <taxon>Pelistega</taxon>
    </lineage>
</organism>
<dbReference type="GO" id="GO:0042597">
    <property type="term" value="C:periplasmic space"/>
    <property type="evidence" value="ECO:0007669"/>
    <property type="project" value="UniProtKB-SubCell"/>
</dbReference>
<accession>A0A6L9Y4B0</accession>
<evidence type="ECO:0000256" key="7">
    <source>
        <dbReference type="RuleBase" id="RU364038"/>
    </source>
</evidence>
<evidence type="ECO:0000313" key="10">
    <source>
        <dbReference type="EMBL" id="NEN74807.1"/>
    </source>
</evidence>
<feature type="domain" description="Disulphide bond isomerase DsbC/G N-terminal" evidence="8">
    <location>
        <begin position="20"/>
        <end position="84"/>
    </location>
</feature>
<evidence type="ECO:0000259" key="8">
    <source>
        <dbReference type="Pfam" id="PF10411"/>
    </source>
</evidence>
<comment type="similarity">
    <text evidence="2 7">Belongs to the thioredoxin family. DsbC subfamily.</text>
</comment>
<protein>
    <recommendedName>
        <fullName evidence="7">Thiol:disulfide interchange protein</fullName>
    </recommendedName>
</protein>
<dbReference type="InterPro" id="IPR036249">
    <property type="entry name" value="Thioredoxin-like_sf"/>
</dbReference>
<dbReference type="RefSeq" id="WP_163763621.1">
    <property type="nucleotide sequence ID" value="NZ_JAAGYR010000001.1"/>
</dbReference>
<keyword evidence="5" id="KW-1015">Disulfide bond</keyword>
<keyword evidence="11" id="KW-1185">Reference proteome</keyword>
<evidence type="ECO:0000256" key="3">
    <source>
        <dbReference type="ARBA" id="ARBA00022729"/>
    </source>
</evidence>
<comment type="function">
    <text evidence="7">Required for disulfide bond formation in some periplasmic proteins. Acts by transferring its disulfide bond to other proteins and is reduced in the process.</text>
</comment>
<dbReference type="Pfam" id="PF10411">
    <property type="entry name" value="DsbC_N"/>
    <property type="match status" value="1"/>
</dbReference>
<feature type="chain" id="PRO_5027154776" description="Thiol:disulfide interchange protein" evidence="7">
    <location>
        <begin position="21"/>
        <end position="231"/>
    </location>
</feature>
<dbReference type="SUPFAM" id="SSF52833">
    <property type="entry name" value="Thioredoxin-like"/>
    <property type="match status" value="1"/>
</dbReference>
<dbReference type="InterPro" id="IPR009094">
    <property type="entry name" value="DiS-bond_isomerase_DsbC/G_N_sf"/>
</dbReference>
<reference evidence="10 11" key="1">
    <citation type="submission" date="2020-02" db="EMBL/GenBank/DDBJ databases">
        <title>Pelistega sp. NLN82 were isolated from wild rodents of the Hainan Island.</title>
        <authorList>
            <person name="Niu N."/>
            <person name="Zhou J."/>
        </authorList>
    </citation>
    <scope>NUCLEOTIDE SEQUENCE [LARGE SCALE GENOMIC DNA]</scope>
    <source>
        <strain evidence="10 11">NLN82</strain>
    </source>
</reference>
<name>A0A6L9Y4B0_9BURK</name>
<dbReference type="Proteomes" id="UP000477651">
    <property type="component" value="Unassembled WGS sequence"/>
</dbReference>
<evidence type="ECO:0000313" key="11">
    <source>
        <dbReference type="Proteomes" id="UP000477651"/>
    </source>
</evidence>
<evidence type="ECO:0000256" key="1">
    <source>
        <dbReference type="ARBA" id="ARBA00004418"/>
    </source>
</evidence>
<feature type="domain" description="Thioredoxin-like fold" evidence="9">
    <location>
        <begin position="108"/>
        <end position="229"/>
    </location>
</feature>
<dbReference type="InterPro" id="IPR051470">
    <property type="entry name" value="Thiol:disulfide_interchange"/>
</dbReference>
<dbReference type="Gene3D" id="3.40.30.10">
    <property type="entry name" value="Glutaredoxin"/>
    <property type="match status" value="1"/>
</dbReference>
<sequence>MKLIKKLTLFSLFLGSTVMAAETDTIKKNLEKAFDINIESVEPTKYPNIYEVVTDETILYTDKAGTYILAGNLIDTQSKVDLTETKIKQLSLKDIEALPLNKAIKRVNGNGERKIITFEDPNCHYCKRLYGELDKIDNASIYTFIVPILGRDSVKKANNIWCSSDPNVTWANWMHKGETPESAKECDAPIPDALAVSRKFQMRGTPMILLGNGERFNGFVNASMIEEALKK</sequence>
<gene>
    <name evidence="10" type="ORF">F9B74_00480</name>
</gene>
<dbReference type="EMBL" id="JAAGYR010000001">
    <property type="protein sequence ID" value="NEN74807.1"/>
    <property type="molecule type" value="Genomic_DNA"/>
</dbReference>
<dbReference type="AlphaFoldDB" id="A0A6L9Y4B0"/>
<evidence type="ECO:0000256" key="4">
    <source>
        <dbReference type="ARBA" id="ARBA00022764"/>
    </source>
</evidence>
<dbReference type="CDD" id="cd03020">
    <property type="entry name" value="DsbA_DsbC_DsbG"/>
    <property type="match status" value="1"/>
</dbReference>
<proteinExistence type="inferred from homology"/>
<evidence type="ECO:0000259" key="9">
    <source>
        <dbReference type="Pfam" id="PF13098"/>
    </source>
</evidence>